<dbReference type="SUPFAM" id="SSF54736">
    <property type="entry name" value="ClpS-like"/>
    <property type="match status" value="1"/>
</dbReference>
<feature type="domain" description="Adaptor protein ClpS core" evidence="2">
    <location>
        <begin position="44"/>
        <end position="117"/>
    </location>
</feature>
<dbReference type="GO" id="GO:0008233">
    <property type="term" value="F:peptidase activity"/>
    <property type="evidence" value="ECO:0007669"/>
    <property type="project" value="UniProtKB-KW"/>
</dbReference>
<comment type="subunit">
    <text evidence="1">Binds to the N-terminal domain of the chaperone ClpA.</text>
</comment>
<comment type="function">
    <text evidence="1">Involved in the modulation of the specificity of the ClpAP-mediated ATP-dependent protein degradation.</text>
</comment>
<dbReference type="Proteomes" id="UP001064632">
    <property type="component" value="Chromosome"/>
</dbReference>
<keyword evidence="4" id="KW-1185">Reference proteome</keyword>
<name>A0ABY6BJY4_9GAMM</name>
<dbReference type="RefSeq" id="WP_261697277.1">
    <property type="nucleotide sequence ID" value="NZ_CP104694.1"/>
</dbReference>
<dbReference type="HAMAP" id="MF_00302">
    <property type="entry name" value="ClpS"/>
    <property type="match status" value="1"/>
</dbReference>
<comment type="similarity">
    <text evidence="1">Belongs to the ClpS family.</text>
</comment>
<accession>A0ABY6BJY4</accession>
<gene>
    <name evidence="1" type="primary">clpS</name>
    <name evidence="3" type="ORF">N4264_12025</name>
</gene>
<dbReference type="Pfam" id="PF02617">
    <property type="entry name" value="ClpS"/>
    <property type="match status" value="1"/>
</dbReference>
<keyword evidence="3" id="KW-0645">Protease</keyword>
<evidence type="ECO:0000256" key="1">
    <source>
        <dbReference type="HAMAP-Rule" id="MF_00302"/>
    </source>
</evidence>
<organism evidence="3 4">
    <name type="scientific">Tahibacter amnicola</name>
    <dbReference type="NCBI Taxonomy" id="2976241"/>
    <lineage>
        <taxon>Bacteria</taxon>
        <taxon>Pseudomonadati</taxon>
        <taxon>Pseudomonadota</taxon>
        <taxon>Gammaproteobacteria</taxon>
        <taxon>Lysobacterales</taxon>
        <taxon>Rhodanobacteraceae</taxon>
        <taxon>Tahibacter</taxon>
    </lineage>
</organism>
<dbReference type="InterPro" id="IPR022935">
    <property type="entry name" value="ClpS"/>
</dbReference>
<sequence>MMLTFLTRCLDALKRFWDAPASAVFPTGTSLLDREGFVPDGFLYGVEILNDDSSPMEFVVDCLVTHGNFATKRAYEMMLQIHLRGGAVLPTDTMAQAEAFAEGVTADAKARGYPLVCRAISRDYSP</sequence>
<dbReference type="InterPro" id="IPR003769">
    <property type="entry name" value="ClpS_core"/>
</dbReference>
<dbReference type="EMBL" id="CP104694">
    <property type="protein sequence ID" value="UXI70326.1"/>
    <property type="molecule type" value="Genomic_DNA"/>
</dbReference>
<reference evidence="3" key="1">
    <citation type="submission" date="2022-09" db="EMBL/GenBank/DDBJ databases">
        <title>Tahibacter sp. nov., isolated from a fresh water.</title>
        <authorList>
            <person name="Baek J.H."/>
            <person name="Lee J.K."/>
            <person name="Kim J.M."/>
            <person name="Jeon C.O."/>
        </authorList>
    </citation>
    <scope>NUCLEOTIDE SEQUENCE</scope>
    <source>
        <strain evidence="3">W38</strain>
    </source>
</reference>
<dbReference type="InterPro" id="IPR014719">
    <property type="entry name" value="Ribosomal_bL12_C/ClpS-like"/>
</dbReference>
<protein>
    <recommendedName>
        <fullName evidence="1">ATP-dependent Clp protease adapter protein ClpS</fullName>
    </recommendedName>
</protein>
<keyword evidence="3" id="KW-0378">Hydrolase</keyword>
<dbReference type="GO" id="GO:0006508">
    <property type="term" value="P:proteolysis"/>
    <property type="evidence" value="ECO:0007669"/>
    <property type="project" value="UniProtKB-KW"/>
</dbReference>
<evidence type="ECO:0000313" key="3">
    <source>
        <dbReference type="EMBL" id="UXI70326.1"/>
    </source>
</evidence>
<evidence type="ECO:0000259" key="2">
    <source>
        <dbReference type="Pfam" id="PF02617"/>
    </source>
</evidence>
<evidence type="ECO:0000313" key="4">
    <source>
        <dbReference type="Proteomes" id="UP001064632"/>
    </source>
</evidence>
<dbReference type="Gene3D" id="3.30.1390.10">
    <property type="match status" value="1"/>
</dbReference>
<proteinExistence type="inferred from homology"/>